<organism evidence="6 7">
    <name type="scientific">Allocoleopsis franciscana PCC 7113</name>
    <dbReference type="NCBI Taxonomy" id="1173027"/>
    <lineage>
        <taxon>Bacteria</taxon>
        <taxon>Bacillati</taxon>
        <taxon>Cyanobacteriota</taxon>
        <taxon>Cyanophyceae</taxon>
        <taxon>Coleofasciculales</taxon>
        <taxon>Coleofasciculaceae</taxon>
        <taxon>Allocoleopsis</taxon>
        <taxon>Allocoleopsis franciscana</taxon>
    </lineage>
</organism>
<dbReference type="GO" id="GO:0005737">
    <property type="term" value="C:cytoplasm"/>
    <property type="evidence" value="ECO:0007669"/>
    <property type="project" value="TreeGrafter"/>
</dbReference>
<dbReference type="GO" id="GO:0043153">
    <property type="term" value="P:entrainment of circadian clock by photoperiod"/>
    <property type="evidence" value="ECO:0007669"/>
    <property type="project" value="TreeGrafter"/>
</dbReference>
<dbReference type="PATRIC" id="fig|1173027.3.peg.5996"/>
<dbReference type="AlphaFoldDB" id="K9WKX1"/>
<dbReference type="InterPro" id="IPR002081">
    <property type="entry name" value="Cryptochrome/DNA_photolyase_1"/>
</dbReference>
<dbReference type="InterPro" id="IPR036134">
    <property type="entry name" value="Crypto/Photolyase_FAD-like_sf"/>
</dbReference>
<dbReference type="PANTHER" id="PTHR11455:SF18">
    <property type="entry name" value="SI:CH1073-390K14.1"/>
    <property type="match status" value="1"/>
</dbReference>
<evidence type="ECO:0000259" key="5">
    <source>
        <dbReference type="Pfam" id="PF03441"/>
    </source>
</evidence>
<evidence type="ECO:0000256" key="1">
    <source>
        <dbReference type="ARBA" id="ARBA00022630"/>
    </source>
</evidence>
<dbReference type="Proteomes" id="UP000010471">
    <property type="component" value="Chromosome"/>
</dbReference>
<dbReference type="GO" id="GO:0071949">
    <property type="term" value="F:FAD binding"/>
    <property type="evidence" value="ECO:0007669"/>
    <property type="project" value="TreeGrafter"/>
</dbReference>
<dbReference type="PANTHER" id="PTHR11455">
    <property type="entry name" value="CRYPTOCHROME"/>
    <property type="match status" value="1"/>
</dbReference>
<keyword evidence="7" id="KW-1185">Reference proteome</keyword>
<protein>
    <submittedName>
        <fullName evidence="6">Deoxyribodipyrimidine photolyase</fullName>
    </submittedName>
</protein>
<evidence type="ECO:0000256" key="3">
    <source>
        <dbReference type="PIRSR" id="PIRSR602081-1"/>
    </source>
</evidence>
<dbReference type="Pfam" id="PF03441">
    <property type="entry name" value="FAD_binding_7"/>
    <property type="match status" value="1"/>
</dbReference>
<accession>K9WKX1</accession>
<gene>
    <name evidence="6" type="ORF">Mic7113_5412</name>
</gene>
<feature type="compositionally biased region" description="Basic and acidic residues" evidence="4">
    <location>
        <begin position="271"/>
        <end position="283"/>
    </location>
</feature>
<feature type="binding site" evidence="3">
    <location>
        <begin position="205"/>
        <end position="207"/>
    </location>
    <ligand>
        <name>FAD</name>
        <dbReference type="ChEBI" id="CHEBI:57692"/>
    </ligand>
</feature>
<dbReference type="InterPro" id="IPR005101">
    <property type="entry name" value="Cryptochr/Photolyase_FAD-bd"/>
</dbReference>
<dbReference type="KEGG" id="mic:Mic7113_5412"/>
<dbReference type="Gene3D" id="1.25.40.80">
    <property type="match status" value="1"/>
</dbReference>
<proteinExistence type="predicted"/>
<keyword evidence="2 3" id="KW-0274">FAD</keyword>
<dbReference type="HOGENOM" id="CLU_070335_0_0_3"/>
<reference evidence="6 7" key="1">
    <citation type="submission" date="2012-06" db="EMBL/GenBank/DDBJ databases">
        <title>Finished chromosome of genome of Microcoleus sp. PCC 7113.</title>
        <authorList>
            <consortium name="US DOE Joint Genome Institute"/>
            <person name="Gugger M."/>
            <person name="Coursin T."/>
            <person name="Rippka R."/>
            <person name="Tandeau De Marsac N."/>
            <person name="Huntemann M."/>
            <person name="Wei C.-L."/>
            <person name="Han J."/>
            <person name="Detter J.C."/>
            <person name="Han C."/>
            <person name="Tapia R."/>
            <person name="Chen A."/>
            <person name="Kyrpides N."/>
            <person name="Mavromatis K."/>
            <person name="Markowitz V."/>
            <person name="Szeto E."/>
            <person name="Ivanova N."/>
            <person name="Pagani I."/>
            <person name="Pati A."/>
            <person name="Goodwin L."/>
            <person name="Nordberg H.P."/>
            <person name="Cantor M.N."/>
            <person name="Hua S.X."/>
            <person name="Woyke T."/>
            <person name="Kerfeld C.A."/>
        </authorList>
    </citation>
    <scope>NUCLEOTIDE SEQUENCE [LARGE SCALE GENOMIC DNA]</scope>
    <source>
        <strain evidence="6 7">PCC 7113</strain>
    </source>
</reference>
<dbReference type="eggNOG" id="COG0415">
    <property type="taxonomic scope" value="Bacteria"/>
</dbReference>
<evidence type="ECO:0000256" key="4">
    <source>
        <dbReference type="SAM" id="MobiDB-lite"/>
    </source>
</evidence>
<dbReference type="GO" id="GO:0032922">
    <property type="term" value="P:circadian regulation of gene expression"/>
    <property type="evidence" value="ECO:0007669"/>
    <property type="project" value="TreeGrafter"/>
</dbReference>
<sequence>MNHTKNHDMRREFPSRDELIAYVREQFPNAADGDESVSEIVGGRKAAEVALNQVNPAQYAKSRNFLNGKVTRLSPYIRYGVLSLAEVRDFALKNVQNPNEAEKLIQELAWRDYWQRLYAEKGDAIWKDQEDYKTGYAAGVYQAELPADVEQGTTGMVCIDSFSHELREMGYLHNHARMWLAAYLVHWRHVRWQAGARWFLSHLLDGDPASNNLSWQWVASTFSHKPYFFNRENLEKYTNCAYCQVCPLYGKCDFEGSYEQLEQRLFPQAESIDKRGGSRSFERPKKRRR</sequence>
<name>K9WKX1_9CYAN</name>
<dbReference type="GO" id="GO:0003904">
    <property type="term" value="F:deoxyribodipyrimidine photo-lyase activity"/>
    <property type="evidence" value="ECO:0007669"/>
    <property type="project" value="TreeGrafter"/>
</dbReference>
<comment type="cofactor">
    <cofactor evidence="3">
        <name>FAD</name>
        <dbReference type="ChEBI" id="CHEBI:57692"/>
    </cofactor>
    <text evidence="3">Binds 1 FAD per subunit.</text>
</comment>
<dbReference type="SUPFAM" id="SSF48173">
    <property type="entry name" value="Cryptochrome/photolyase FAD-binding domain"/>
    <property type="match status" value="1"/>
</dbReference>
<feature type="binding site" evidence="3">
    <location>
        <begin position="71"/>
        <end position="74"/>
    </location>
    <ligand>
        <name>FAD</name>
        <dbReference type="ChEBI" id="CHEBI:57692"/>
    </ligand>
</feature>
<dbReference type="STRING" id="1173027.Mic7113_5412"/>
<evidence type="ECO:0000256" key="2">
    <source>
        <dbReference type="ARBA" id="ARBA00022827"/>
    </source>
</evidence>
<dbReference type="EMBL" id="CP003630">
    <property type="protein sequence ID" value="AFZ21050.1"/>
    <property type="molecule type" value="Genomic_DNA"/>
</dbReference>
<feature type="region of interest" description="Disordered" evidence="4">
    <location>
        <begin position="269"/>
        <end position="289"/>
    </location>
</feature>
<evidence type="ECO:0000313" key="7">
    <source>
        <dbReference type="Proteomes" id="UP000010471"/>
    </source>
</evidence>
<feature type="domain" description="Cryptochrome/DNA photolyase FAD-binding" evidence="5">
    <location>
        <begin position="105"/>
        <end position="228"/>
    </location>
</feature>
<evidence type="ECO:0000313" key="6">
    <source>
        <dbReference type="EMBL" id="AFZ21050.1"/>
    </source>
</evidence>
<dbReference type="GO" id="GO:0003677">
    <property type="term" value="F:DNA binding"/>
    <property type="evidence" value="ECO:0007669"/>
    <property type="project" value="TreeGrafter"/>
</dbReference>
<keyword evidence="6" id="KW-0456">Lyase</keyword>
<keyword evidence="1 3" id="KW-0285">Flavoprotein</keyword>
<feature type="binding site" evidence="3">
    <location>
        <position position="59"/>
    </location>
    <ligand>
        <name>FAD</name>
        <dbReference type="ChEBI" id="CHEBI:57692"/>
    </ligand>
</feature>
<dbReference type="Gene3D" id="1.10.579.10">
    <property type="entry name" value="DNA Cyclobutane Dipyrimidine Photolyase, subunit A, domain 3"/>
    <property type="match status" value="1"/>
</dbReference>
<dbReference type="RefSeq" id="WP_015185183.1">
    <property type="nucleotide sequence ID" value="NC_019738.1"/>
</dbReference>